<keyword evidence="3" id="KW-1185">Reference proteome</keyword>
<proteinExistence type="predicted"/>
<sequence>MCKSVLVFVCCVALASGHLCLVNPHQRGSIEGLNKPAAKNCFLRTAPCGGRPTEPPQLKIKQNDNYTVIFQQNVNHLNPLNPGHFSISWASYADDGLTHQQVALIPDTGLPPLHLYVQTVPTPPALNNPTKVLQVSYVTNKPGFGPYYQCADVEVY</sequence>
<keyword evidence="1" id="KW-0732">Signal</keyword>
<comment type="caution">
    <text evidence="2">The sequence shown here is derived from an EMBL/GenBank/DDBJ whole genome shotgun (WGS) entry which is preliminary data.</text>
</comment>
<accession>A0A7J7J8P6</accession>
<dbReference type="PANTHER" id="PTHR37916:SF1">
    <property type="entry name" value="COPPER ACQUISITION FACTOR BIM1-LIKE DOMAIN-CONTAINING PROTEIN"/>
    <property type="match status" value="1"/>
</dbReference>
<feature type="signal peptide" evidence="1">
    <location>
        <begin position="1"/>
        <end position="17"/>
    </location>
</feature>
<gene>
    <name evidence="2" type="ORF">EB796_019335</name>
</gene>
<reference evidence="2" key="1">
    <citation type="submission" date="2020-06" db="EMBL/GenBank/DDBJ databases">
        <title>Draft genome of Bugula neritina, a colonial animal packing powerful symbionts and potential medicines.</title>
        <authorList>
            <person name="Rayko M."/>
        </authorList>
    </citation>
    <scope>NUCLEOTIDE SEQUENCE [LARGE SCALE GENOMIC DNA]</scope>
    <source>
        <strain evidence="2">Kwan_BN1</strain>
    </source>
</reference>
<dbReference type="EMBL" id="VXIV02002862">
    <property type="protein sequence ID" value="KAF6022347.1"/>
    <property type="molecule type" value="Genomic_DNA"/>
</dbReference>
<dbReference type="AlphaFoldDB" id="A0A7J7J8P6"/>
<dbReference type="OrthoDB" id="10022075at2759"/>
<feature type="chain" id="PRO_5029911579" evidence="1">
    <location>
        <begin position="18"/>
        <end position="156"/>
    </location>
</feature>
<dbReference type="PANTHER" id="PTHR37916">
    <property type="entry name" value="CHITIN-BINDING TYPE-4 DOMAIN-CONTAINING PROTEIN"/>
    <property type="match status" value="1"/>
</dbReference>
<organism evidence="2 3">
    <name type="scientific">Bugula neritina</name>
    <name type="common">Brown bryozoan</name>
    <name type="synonym">Sertularia neritina</name>
    <dbReference type="NCBI Taxonomy" id="10212"/>
    <lineage>
        <taxon>Eukaryota</taxon>
        <taxon>Metazoa</taxon>
        <taxon>Spiralia</taxon>
        <taxon>Lophotrochozoa</taxon>
        <taxon>Bryozoa</taxon>
        <taxon>Gymnolaemata</taxon>
        <taxon>Cheilostomatida</taxon>
        <taxon>Flustrina</taxon>
        <taxon>Buguloidea</taxon>
        <taxon>Bugulidae</taxon>
        <taxon>Bugula</taxon>
    </lineage>
</organism>
<protein>
    <submittedName>
        <fullName evidence="2">Uncharacterized protein</fullName>
    </submittedName>
</protein>
<evidence type="ECO:0000256" key="1">
    <source>
        <dbReference type="SAM" id="SignalP"/>
    </source>
</evidence>
<evidence type="ECO:0000313" key="3">
    <source>
        <dbReference type="Proteomes" id="UP000593567"/>
    </source>
</evidence>
<dbReference type="Proteomes" id="UP000593567">
    <property type="component" value="Unassembled WGS sequence"/>
</dbReference>
<name>A0A7J7J8P6_BUGNE</name>
<evidence type="ECO:0000313" key="2">
    <source>
        <dbReference type="EMBL" id="KAF6022347.1"/>
    </source>
</evidence>